<protein>
    <recommendedName>
        <fullName evidence="7">Protein kinase domain-containing protein</fullName>
    </recommendedName>
</protein>
<evidence type="ECO:0000259" key="7">
    <source>
        <dbReference type="PROSITE" id="PS50011"/>
    </source>
</evidence>
<keyword evidence="4" id="KW-0418">Kinase</keyword>
<keyword evidence="2" id="KW-0808">Transferase</keyword>
<dbReference type="PROSITE" id="PS50011">
    <property type="entry name" value="PROTEIN_KINASE_DOM"/>
    <property type="match status" value="1"/>
</dbReference>
<dbReference type="Gene3D" id="3.30.200.20">
    <property type="entry name" value="Phosphorylase Kinase, domain 1"/>
    <property type="match status" value="1"/>
</dbReference>
<dbReference type="VEuPathDB" id="TriTrypDB:Tc_MARK_4763"/>
<dbReference type="AlphaFoldDB" id="A0A2V2XLC7"/>
<evidence type="ECO:0000256" key="6">
    <source>
        <dbReference type="SAM" id="MobiDB-lite"/>
    </source>
</evidence>
<dbReference type="VEuPathDB" id="TriTrypDB:BCY84_18585"/>
<dbReference type="Gene3D" id="1.10.510.10">
    <property type="entry name" value="Transferase(Phosphotransferase) domain 1"/>
    <property type="match status" value="1"/>
</dbReference>
<dbReference type="VEuPathDB" id="TriTrypDB:TCDM_00536"/>
<proteinExistence type="predicted"/>
<dbReference type="VEuPathDB" id="TriTrypDB:TcG_01122"/>
<dbReference type="Proteomes" id="UP000246078">
    <property type="component" value="Unassembled WGS sequence"/>
</dbReference>
<evidence type="ECO:0000256" key="2">
    <source>
        <dbReference type="ARBA" id="ARBA00022679"/>
    </source>
</evidence>
<feature type="compositionally biased region" description="Low complexity" evidence="6">
    <location>
        <begin position="225"/>
        <end position="237"/>
    </location>
</feature>
<name>A0A2V2XLC7_TRYCR</name>
<dbReference type="VEuPathDB" id="TriTrypDB:TCSYLVIO_006053"/>
<sequence>MLNSGGVERRRLQCTASVACSQSVRSAAGGTEKSCAAPRRKFDGSGAEFQRAIEDVTRDVVDFNSLSMEDISLMRLRGCRAMASRGSSLFQQEMQKQHSGKGPFPMTNHMSMSSLHSTPFVPAENLTALFHNVQDADSYPHQGTEGEVKESALGAQLTPGRVDDGEENDDDFLSGIHAAADTEAPEVGPRAFQRIVSQRLFSFQLENSESFEVNVSSIQGKRTFPPSASPRQSRSSSHINLTPGSQLFSTWKFPVLGKVEGGPSSVFWHGEQKGIEEEERVSAENDGGREEQEEKEGLWTSAKQNDTAVPTAISENANGGGGGGGDELVGKGGKKKFHDEDKMNARSLYFSEEEQERRYMKLLRFVYALYESMKTKTTTGIAANAADDVSVASLRDPFQSAVRLLHPRVGMLCPSLSSTMIGAPSGYYSLGARPSMQHGNKQFVPVLPPPLDSFSIHHNDTQLHGFAFEMDPHIVSLIEQRPLLQTTLFVEFAYRKCHQRMRGQEQLRGRSESFLGSGPTCVPSNSGKLAREEENLETESKEVTHLTPNADETDLPVKPVAADALLHGVSGVGAAGASIPQAAGASVSLMVMDEPPIAVHRRPLTQVRAWKRKVHPIDETSRIVDNEEDNLVVYVGMILMGWLEVVDILGAGTFGQVFLCKDLRIADGHFLHPGEIEGEDFQYWQCSHEYIPFGDPSMVPTHPPLVAVKVAKSRALFEQQSILEAEMLVYIGAQTAPQQARDFGVLEGPIATTSATEPPESDPRCKYVAKVFAHGMCYGHHCIVMERCGANLFEFLKSHDFRGFPMYQIQAVGRKILLALMLLHEQCHVVHGDIKPENVLLTLDSCFSAATVHGAGAMNTGSGHGDHISTADGKPSCVFKAPLEASRVLLGGSAKINLKNSLLDAPASKNTELALPAPSPFRIHNVVSVERAQNTSVGRESTVESKQDVEGAATETQKIILSSLKIKIIDFSSSFYVGAGIYTYVQSRYYRAPEVILGARYGPPIDIWSTGCLLAELLLGLPLLPGSSDFHQLYLMEEMLGPLPPEILLKGMQTANYYNVEYTEPETGSPMGGGTLPTDGNGERTPSFSLFREEEYRARHENVPAVEWRCYFQYRTLAELLRNCTLSVEEKQIALGRCPTLAGGDTPEDMAAAGKQRPIKAIVDEMMQQRFLLYDLLKKMLHGDSSRRLTAREALVHPFFVHTPNYMQPYHFVTE</sequence>
<dbReference type="VEuPathDB" id="TriTrypDB:TcCLB.511291.40"/>
<dbReference type="PANTHER" id="PTHR24058">
    <property type="entry name" value="DUAL SPECIFICITY PROTEIN KINASE"/>
    <property type="match status" value="1"/>
</dbReference>
<evidence type="ECO:0000256" key="4">
    <source>
        <dbReference type="ARBA" id="ARBA00022777"/>
    </source>
</evidence>
<organism evidence="8 9">
    <name type="scientific">Trypanosoma cruzi</name>
    <dbReference type="NCBI Taxonomy" id="5693"/>
    <lineage>
        <taxon>Eukaryota</taxon>
        <taxon>Discoba</taxon>
        <taxon>Euglenozoa</taxon>
        <taxon>Kinetoplastea</taxon>
        <taxon>Metakinetoplastina</taxon>
        <taxon>Trypanosomatida</taxon>
        <taxon>Trypanosomatidae</taxon>
        <taxon>Trypanosoma</taxon>
        <taxon>Schizotrypanum</taxon>
    </lineage>
</organism>
<dbReference type="OrthoDB" id="5979581at2759"/>
<dbReference type="GO" id="GO:0004713">
    <property type="term" value="F:protein tyrosine kinase activity"/>
    <property type="evidence" value="ECO:0007669"/>
    <property type="project" value="TreeGrafter"/>
</dbReference>
<dbReference type="VEuPathDB" id="TriTrypDB:TcCL_ESM00681"/>
<dbReference type="InterPro" id="IPR008271">
    <property type="entry name" value="Ser/Thr_kinase_AS"/>
</dbReference>
<dbReference type="GO" id="GO:0004674">
    <property type="term" value="F:protein serine/threonine kinase activity"/>
    <property type="evidence" value="ECO:0007669"/>
    <property type="project" value="UniProtKB-KW"/>
</dbReference>
<evidence type="ECO:0000313" key="9">
    <source>
        <dbReference type="Proteomes" id="UP000246078"/>
    </source>
</evidence>
<dbReference type="VEuPathDB" id="TriTrypDB:TCDM_00535"/>
<dbReference type="OMA" id="VEWRCYF"/>
<dbReference type="GO" id="GO:0005737">
    <property type="term" value="C:cytoplasm"/>
    <property type="evidence" value="ECO:0007669"/>
    <property type="project" value="TreeGrafter"/>
</dbReference>
<dbReference type="VEuPathDB" id="TriTrypDB:C3747_2g200"/>
<dbReference type="GO" id="GO:0005524">
    <property type="term" value="F:ATP binding"/>
    <property type="evidence" value="ECO:0007669"/>
    <property type="project" value="UniProtKB-KW"/>
</dbReference>
<feature type="region of interest" description="Disordered" evidence="6">
    <location>
        <begin position="315"/>
        <end position="336"/>
    </location>
</feature>
<dbReference type="PROSITE" id="PS00108">
    <property type="entry name" value="PROTEIN_KINASE_ST"/>
    <property type="match status" value="1"/>
</dbReference>
<dbReference type="VEuPathDB" id="TriTrypDB:TcBrA4_0085850"/>
<keyword evidence="1" id="KW-0723">Serine/threonine-protein kinase</keyword>
<dbReference type="Pfam" id="PF00069">
    <property type="entry name" value="Pkinase"/>
    <property type="match status" value="2"/>
</dbReference>
<reference evidence="8 9" key="1">
    <citation type="journal article" date="2018" name="Microb. Genom.">
        <title>Expanding an expanded genome: long-read sequencing of Trypanosoma cruzi.</title>
        <authorList>
            <person name="Berna L."/>
            <person name="Rodriguez M."/>
            <person name="Chiribao M.L."/>
            <person name="Parodi-Talice A."/>
            <person name="Pita S."/>
            <person name="Rijo G."/>
            <person name="Alvarez-Valin F."/>
            <person name="Robello C."/>
        </authorList>
    </citation>
    <scope>NUCLEOTIDE SEQUENCE [LARGE SCALE GENOMIC DNA]</scope>
    <source>
        <strain evidence="8 9">TCC</strain>
    </source>
</reference>
<feature type="region of interest" description="Disordered" evidence="6">
    <location>
        <begin position="217"/>
        <end position="243"/>
    </location>
</feature>
<dbReference type="VEuPathDB" id="TriTrypDB:TcYC6_0098950"/>
<evidence type="ECO:0000256" key="3">
    <source>
        <dbReference type="ARBA" id="ARBA00022741"/>
    </source>
</evidence>
<dbReference type="PANTHER" id="PTHR24058:SF17">
    <property type="entry name" value="HOMEODOMAIN INTERACTING PROTEIN KINASE, ISOFORM D"/>
    <property type="match status" value="1"/>
</dbReference>
<dbReference type="VEuPathDB" id="TriTrypDB:TcCLB.507683.40"/>
<dbReference type="SMART" id="SM00220">
    <property type="entry name" value="S_TKc"/>
    <property type="match status" value="1"/>
</dbReference>
<keyword evidence="5" id="KW-0067">ATP-binding</keyword>
<keyword evidence="3" id="KW-0547">Nucleotide-binding</keyword>
<dbReference type="VEuPathDB" id="TriTrypDB:Tc_MARK_4764"/>
<dbReference type="InterPro" id="IPR011009">
    <property type="entry name" value="Kinase-like_dom_sf"/>
</dbReference>
<dbReference type="SUPFAM" id="SSF56112">
    <property type="entry name" value="Protein kinase-like (PK-like)"/>
    <property type="match status" value="1"/>
</dbReference>
<gene>
    <name evidence="8" type="ORF">C3747_2g200</name>
</gene>
<dbReference type="InterPro" id="IPR050494">
    <property type="entry name" value="Ser_Thr_dual-spec_kinase"/>
</dbReference>
<feature type="domain" description="Protein kinase" evidence="7">
    <location>
        <begin position="643"/>
        <end position="1200"/>
    </location>
</feature>
<evidence type="ECO:0000313" key="8">
    <source>
        <dbReference type="EMBL" id="PWV21611.1"/>
    </source>
</evidence>
<accession>A0A2V2XLC7</accession>
<dbReference type="VEuPathDB" id="TriTrypDB:C4B63_4g435"/>
<feature type="compositionally biased region" description="Gly residues" evidence="6">
    <location>
        <begin position="318"/>
        <end position="331"/>
    </location>
</feature>
<feature type="region of interest" description="Disordered" evidence="6">
    <location>
        <begin position="272"/>
        <end position="300"/>
    </location>
</feature>
<comment type="caution">
    <text evidence="8">The sequence shown here is derived from an EMBL/GenBank/DDBJ whole genome shotgun (WGS) entry which is preliminary data.</text>
</comment>
<feature type="compositionally biased region" description="Basic and acidic residues" evidence="6">
    <location>
        <begin position="272"/>
        <end position="297"/>
    </location>
</feature>
<evidence type="ECO:0000256" key="5">
    <source>
        <dbReference type="ARBA" id="ARBA00022840"/>
    </source>
</evidence>
<dbReference type="VEuPathDB" id="TriTrypDB:ECC02_003139"/>
<dbReference type="InterPro" id="IPR000719">
    <property type="entry name" value="Prot_kinase_dom"/>
</dbReference>
<evidence type="ECO:0000256" key="1">
    <source>
        <dbReference type="ARBA" id="ARBA00022527"/>
    </source>
</evidence>
<dbReference type="EMBL" id="PRFC01000002">
    <property type="protein sequence ID" value="PWV21611.1"/>
    <property type="molecule type" value="Genomic_DNA"/>
</dbReference>